<dbReference type="RefSeq" id="WP_166505417.1">
    <property type="nucleotide sequence ID" value="NZ_LN650648.1"/>
</dbReference>
<evidence type="ECO:0000313" key="3">
    <source>
        <dbReference type="EMBL" id="CEI72921.1"/>
    </source>
</evidence>
<dbReference type="Proteomes" id="UP000245695">
    <property type="component" value="Chromosome 1"/>
</dbReference>
<sequence>MIDSLGKYDITIDFDKMFTHNATNIYFSENDINTAKIRAKLVKKNEVINLTGTTVSIRLETITETIDDIATIVDATTGIIEYTFPTNTLIEGVNFFVLFLTKGDGTKASPKLAYKVLDSIEGTGAVEGTNEYPILIQLISDTNKAINKANEAYNKASSMQNDLGEVIDNANSTIDATNIARDKANEATANAENKIVDVENRFKELTASQQQDAEVIDARDREVSLKARLERDLANTNKELNKIKKLEESTVSTVITDKEFTVVEETSNGYFEDVKLEGKTLVNIKKDSNMDLLYASINEEFITNVVKTPNSISYTTTKKLDDWCYISCPINLNLLKPNTKYTVIFGEHNNLSSCAIQEGSFSGKITEFASITNGVALLTTVSEFTTLSQVLYILIKNEGPVDVKAGNIIIIEGDYTQNPPSYSSYFEGLKSVGDETDKIVVSSVDGDENLCDGVTYINGGLTSVGGRLSMTFSDSFRSYVVKGIEPNCKYSIKVKNCGNRFGVGSSVYYSNSTTFDVTNSIIHSSPDATGQELDLSITTGKHDRYLYVYVTNNNVFHSKIEIVVNKGELKPNSVFKQDKKQLLYLDTQDSTWKKPTLREWDTVEKHSDGKYYYHRRSEQLVLKGNEEIYLDKTHTDNLCFRFAELKTWSNNSRLISDKFKNEHNVYDTDKEGIYYTGVLRANILKSKLETQDVAGFKKWLQANNVTVVYQLAEEEIYECTNIGLITCDGETNYLIESGPICPKTTLKVHNNISNVVNLLQKKVSLLENKFIEGLKSVLAGDMQSLAYILYPEDFKNENDYIMMLPIEPM</sequence>
<organism evidence="3 4">
    <name type="scientific">Romboutsia hominis</name>
    <dbReference type="NCBI Taxonomy" id="1507512"/>
    <lineage>
        <taxon>Bacteria</taxon>
        <taxon>Bacillati</taxon>
        <taxon>Bacillota</taxon>
        <taxon>Clostridia</taxon>
        <taxon>Peptostreptococcales</taxon>
        <taxon>Peptostreptococcaceae</taxon>
        <taxon>Romboutsia</taxon>
    </lineage>
</organism>
<accession>A0A2P2BRD5</accession>
<proteinExistence type="predicted"/>
<dbReference type="AlphaFoldDB" id="A0A2P2BRD5"/>
<evidence type="ECO:0000256" key="1">
    <source>
        <dbReference type="SAM" id="Coils"/>
    </source>
</evidence>
<reference evidence="3 4" key="1">
    <citation type="submission" date="2014-09" db="EMBL/GenBank/DDBJ databases">
        <authorList>
            <person name="Hornung B.V."/>
        </authorList>
    </citation>
    <scope>NUCLEOTIDE SEQUENCE [LARGE SCALE GENOMIC DNA]</scope>
    <source>
        <strain evidence="3 4">FRIFI</strain>
    </source>
</reference>
<protein>
    <recommendedName>
        <fullName evidence="2">BppU N-terminal domain-containing protein</fullName>
    </recommendedName>
</protein>
<dbReference type="KEGG" id="rhom:FRIFI_1386"/>
<feature type="domain" description="BppU N-terminal" evidence="2">
    <location>
        <begin position="7"/>
        <end position="130"/>
    </location>
</feature>
<gene>
    <name evidence="3" type="ORF">FRIFI_1386</name>
</gene>
<dbReference type="EMBL" id="LN650648">
    <property type="protein sequence ID" value="CEI72921.1"/>
    <property type="molecule type" value="Genomic_DNA"/>
</dbReference>
<keyword evidence="1" id="KW-0175">Coiled coil</keyword>
<evidence type="ECO:0000259" key="2">
    <source>
        <dbReference type="Pfam" id="PF10651"/>
    </source>
</evidence>
<evidence type="ECO:0000313" key="4">
    <source>
        <dbReference type="Proteomes" id="UP000245695"/>
    </source>
</evidence>
<feature type="coiled-coil region" evidence="1">
    <location>
        <begin position="181"/>
        <end position="246"/>
    </location>
</feature>
<dbReference type="Pfam" id="PF10651">
    <property type="entry name" value="BppU_N"/>
    <property type="match status" value="1"/>
</dbReference>
<dbReference type="Gene3D" id="2.60.40.3350">
    <property type="match status" value="1"/>
</dbReference>
<name>A0A2P2BRD5_9FIRM</name>
<keyword evidence="4" id="KW-1185">Reference proteome</keyword>
<dbReference type="InterPro" id="IPR018913">
    <property type="entry name" value="BppU_N"/>
</dbReference>